<proteinExistence type="predicted"/>
<comment type="caution">
    <text evidence="2">The sequence shown here is derived from an EMBL/GenBank/DDBJ whole genome shotgun (WGS) entry which is preliminary data.</text>
</comment>
<sequence>MLAFDAQNTPQTESRNRSVGAWWKWEGWRGERTHRHTKPVRRNTDRDAAFSSRANDQKIMPLDGSFTRERDCEAETDKDLSRY</sequence>
<reference evidence="2 3" key="1">
    <citation type="journal article" date="2013" name="Mar. Genomics">
        <title>Expression of sulfatases in Rhodopirellula baltica and the diversity of sulfatases in the genus Rhodopirellula.</title>
        <authorList>
            <person name="Wegner C.E."/>
            <person name="Richter-Heitmann T."/>
            <person name="Klindworth A."/>
            <person name="Klockow C."/>
            <person name="Richter M."/>
            <person name="Achstetter T."/>
            <person name="Glockner F.O."/>
            <person name="Harder J."/>
        </authorList>
    </citation>
    <scope>NUCLEOTIDE SEQUENCE [LARGE SCALE GENOMIC DNA]</scope>
    <source>
        <strain evidence="2 3">SM41</strain>
    </source>
</reference>
<evidence type="ECO:0000313" key="3">
    <source>
        <dbReference type="Proteomes" id="UP000011885"/>
    </source>
</evidence>
<dbReference type="PATRIC" id="fig|1263870.3.peg.584"/>
<name>M5UPT3_9BACT</name>
<feature type="region of interest" description="Disordered" evidence="1">
    <location>
        <begin position="33"/>
        <end position="83"/>
    </location>
</feature>
<evidence type="ECO:0000256" key="1">
    <source>
        <dbReference type="SAM" id="MobiDB-lite"/>
    </source>
</evidence>
<dbReference type="Proteomes" id="UP000011885">
    <property type="component" value="Unassembled WGS sequence"/>
</dbReference>
<gene>
    <name evidence="2" type="ORF">RSSM_00532</name>
</gene>
<accession>M5UPT3</accession>
<evidence type="ECO:0000313" key="2">
    <source>
        <dbReference type="EMBL" id="EMI58013.1"/>
    </source>
</evidence>
<dbReference type="AlphaFoldDB" id="M5UPT3"/>
<dbReference type="EMBL" id="ANOH01000048">
    <property type="protein sequence ID" value="EMI58013.1"/>
    <property type="molecule type" value="Genomic_DNA"/>
</dbReference>
<feature type="compositionally biased region" description="Basic and acidic residues" evidence="1">
    <location>
        <begin position="66"/>
        <end position="83"/>
    </location>
</feature>
<keyword evidence="3" id="KW-1185">Reference proteome</keyword>
<organism evidence="2 3">
    <name type="scientific">Rhodopirellula sallentina SM41</name>
    <dbReference type="NCBI Taxonomy" id="1263870"/>
    <lineage>
        <taxon>Bacteria</taxon>
        <taxon>Pseudomonadati</taxon>
        <taxon>Planctomycetota</taxon>
        <taxon>Planctomycetia</taxon>
        <taxon>Pirellulales</taxon>
        <taxon>Pirellulaceae</taxon>
        <taxon>Rhodopirellula</taxon>
    </lineage>
</organism>
<protein>
    <submittedName>
        <fullName evidence="2">Uncharacterized protein</fullName>
    </submittedName>
</protein>